<accession>A0AAD4DEI9</accession>
<protein>
    <submittedName>
        <fullName evidence="1">Uncharacterized protein</fullName>
    </submittedName>
</protein>
<proteinExistence type="predicted"/>
<organism evidence="1 2">
    <name type="scientific">Linnemannia exigua</name>
    <dbReference type="NCBI Taxonomy" id="604196"/>
    <lineage>
        <taxon>Eukaryota</taxon>
        <taxon>Fungi</taxon>
        <taxon>Fungi incertae sedis</taxon>
        <taxon>Mucoromycota</taxon>
        <taxon>Mortierellomycotina</taxon>
        <taxon>Mortierellomycetes</taxon>
        <taxon>Mortierellales</taxon>
        <taxon>Mortierellaceae</taxon>
        <taxon>Linnemannia</taxon>
    </lineage>
</organism>
<dbReference type="EMBL" id="JAAAIL010000594">
    <property type="protein sequence ID" value="KAG0274512.1"/>
    <property type="molecule type" value="Genomic_DNA"/>
</dbReference>
<evidence type="ECO:0000313" key="2">
    <source>
        <dbReference type="Proteomes" id="UP001194580"/>
    </source>
</evidence>
<comment type="caution">
    <text evidence="1">The sequence shown here is derived from an EMBL/GenBank/DDBJ whole genome shotgun (WGS) entry which is preliminary data.</text>
</comment>
<dbReference type="AlphaFoldDB" id="A0AAD4DEI9"/>
<name>A0AAD4DEI9_9FUNG</name>
<dbReference type="Proteomes" id="UP001194580">
    <property type="component" value="Unassembled WGS sequence"/>
</dbReference>
<reference evidence="1" key="1">
    <citation type="journal article" date="2020" name="Fungal Divers.">
        <title>Resolving the Mortierellaceae phylogeny through synthesis of multi-gene phylogenetics and phylogenomics.</title>
        <authorList>
            <person name="Vandepol N."/>
            <person name="Liber J."/>
            <person name="Desiro A."/>
            <person name="Na H."/>
            <person name="Kennedy M."/>
            <person name="Barry K."/>
            <person name="Grigoriev I.V."/>
            <person name="Miller A.N."/>
            <person name="O'Donnell K."/>
            <person name="Stajich J.E."/>
            <person name="Bonito G."/>
        </authorList>
    </citation>
    <scope>NUCLEOTIDE SEQUENCE</scope>
    <source>
        <strain evidence="1">NRRL 28262</strain>
    </source>
</reference>
<gene>
    <name evidence="1" type="ORF">BGZ95_009706</name>
</gene>
<evidence type="ECO:0000313" key="1">
    <source>
        <dbReference type="EMBL" id="KAG0274512.1"/>
    </source>
</evidence>
<keyword evidence="2" id="KW-1185">Reference proteome</keyword>
<sequence length="158" mass="17805">MAALSPDHQYFLKQLEDAQKRIDHNEKRIPFLQNLIANSHEAICNLTEFRELVCEFHASMPDGTYTTTAAFGRGGSAGGNNLTSLTIVNSVAVAGFGGPTSPTTTESLQSIEKSIEREELRQERVRYVNELIDVHKRALAQDRDMKTELEWKLKRLTE</sequence>